<keyword evidence="1" id="KW-0472">Membrane</keyword>
<name>A0A5M6IG37_9PROT</name>
<dbReference type="PRINTS" id="PR01217">
    <property type="entry name" value="PRICHEXTENSN"/>
</dbReference>
<evidence type="ECO:0000256" key="1">
    <source>
        <dbReference type="PROSITE-ProRule" id="PRU00473"/>
    </source>
</evidence>
<dbReference type="GO" id="GO:0016020">
    <property type="term" value="C:membrane"/>
    <property type="evidence" value="ECO:0007669"/>
    <property type="project" value="UniProtKB-UniRule"/>
</dbReference>
<feature type="compositionally biased region" description="Polar residues" evidence="2">
    <location>
        <begin position="69"/>
        <end position="79"/>
    </location>
</feature>
<feature type="compositionally biased region" description="Low complexity" evidence="2">
    <location>
        <begin position="17"/>
        <end position="28"/>
    </location>
</feature>
<feature type="compositionally biased region" description="Pro residues" evidence="2">
    <location>
        <begin position="107"/>
        <end position="122"/>
    </location>
</feature>
<protein>
    <submittedName>
        <fullName evidence="4">OmpA family protein</fullName>
    </submittedName>
</protein>
<evidence type="ECO:0000256" key="2">
    <source>
        <dbReference type="SAM" id="MobiDB-lite"/>
    </source>
</evidence>
<evidence type="ECO:0000259" key="3">
    <source>
        <dbReference type="PROSITE" id="PS51123"/>
    </source>
</evidence>
<feature type="compositionally biased region" description="Pro residues" evidence="2">
    <location>
        <begin position="1"/>
        <end position="16"/>
    </location>
</feature>
<keyword evidence="5" id="KW-1185">Reference proteome</keyword>
<reference evidence="4 5" key="1">
    <citation type="submission" date="2019-09" db="EMBL/GenBank/DDBJ databases">
        <title>Genome sequence of Roseospira marina, one of the more divergent members of the non-sulfur purple photosynthetic bacterial family, the Rhodospirillaceae.</title>
        <authorList>
            <person name="Meyer T."/>
            <person name="Kyndt J."/>
        </authorList>
    </citation>
    <scope>NUCLEOTIDE SEQUENCE [LARGE SCALE GENOMIC DNA]</scope>
    <source>
        <strain evidence="4 5">DSM 15113</strain>
    </source>
</reference>
<feature type="compositionally biased region" description="Low complexity" evidence="2">
    <location>
        <begin position="131"/>
        <end position="156"/>
    </location>
</feature>
<dbReference type="CDD" id="cd07185">
    <property type="entry name" value="OmpA_C-like"/>
    <property type="match status" value="1"/>
</dbReference>
<dbReference type="SUPFAM" id="SSF103088">
    <property type="entry name" value="OmpA-like"/>
    <property type="match status" value="1"/>
</dbReference>
<dbReference type="EMBL" id="VWPJ01000001">
    <property type="protein sequence ID" value="KAA5607270.1"/>
    <property type="molecule type" value="Genomic_DNA"/>
</dbReference>
<dbReference type="OrthoDB" id="8448151at2"/>
<dbReference type="Pfam" id="PF00691">
    <property type="entry name" value="OmpA"/>
    <property type="match status" value="1"/>
</dbReference>
<comment type="caution">
    <text evidence="4">The sequence shown here is derived from an EMBL/GenBank/DDBJ whole genome shotgun (WGS) entry which is preliminary data.</text>
</comment>
<proteinExistence type="predicted"/>
<evidence type="ECO:0000313" key="4">
    <source>
        <dbReference type="EMBL" id="KAA5607270.1"/>
    </source>
</evidence>
<accession>A0A5M6IG37</accession>
<sequence length="277" mass="27657">MTEPPPEPAPAPPPEPLASDTPEPAEPVSAPPSAPAGPPVPFTVTMAKPEPPARPARRDGAAPTRTRLSVGTTRLTSDAQGRVGPAPPPLAVPGTAMRQPPAAVRPAPAPAPAESPAPPAPPETQSRSNDAPASGPAPLALTPPADSAPADSGPSSEGTTVPPAASAADGQAPSVGGTVSVPFDTDRTELPDAARAALDGVVAALDGNPRARATVRAYADGGGDANQARRTSLSRALSVRAYLIDRGVASARIDVRALGNQAGEGRKDRVDIVTSDR</sequence>
<dbReference type="PROSITE" id="PS51123">
    <property type="entry name" value="OMPA_2"/>
    <property type="match status" value="1"/>
</dbReference>
<organism evidence="4 5">
    <name type="scientific">Roseospira marina</name>
    <dbReference type="NCBI Taxonomy" id="140057"/>
    <lineage>
        <taxon>Bacteria</taxon>
        <taxon>Pseudomonadati</taxon>
        <taxon>Pseudomonadota</taxon>
        <taxon>Alphaproteobacteria</taxon>
        <taxon>Rhodospirillales</taxon>
        <taxon>Rhodospirillaceae</taxon>
        <taxon>Roseospira</taxon>
    </lineage>
</organism>
<dbReference type="AlphaFoldDB" id="A0A5M6IG37"/>
<feature type="compositionally biased region" description="Pro residues" evidence="2">
    <location>
        <begin position="29"/>
        <end position="41"/>
    </location>
</feature>
<dbReference type="InterPro" id="IPR036737">
    <property type="entry name" value="OmpA-like_sf"/>
</dbReference>
<feature type="region of interest" description="Disordered" evidence="2">
    <location>
        <begin position="1"/>
        <end position="187"/>
    </location>
</feature>
<dbReference type="InterPro" id="IPR006665">
    <property type="entry name" value="OmpA-like"/>
</dbReference>
<feature type="domain" description="OmpA-like" evidence="3">
    <location>
        <begin position="170"/>
        <end position="277"/>
    </location>
</feature>
<evidence type="ECO:0000313" key="5">
    <source>
        <dbReference type="Proteomes" id="UP000324065"/>
    </source>
</evidence>
<dbReference type="Gene3D" id="3.30.1330.60">
    <property type="entry name" value="OmpA-like domain"/>
    <property type="match status" value="1"/>
</dbReference>
<dbReference type="Proteomes" id="UP000324065">
    <property type="component" value="Unassembled WGS sequence"/>
</dbReference>
<gene>
    <name evidence="4" type="ORF">F1188_00415</name>
</gene>